<feature type="transmembrane region" description="Helical" evidence="1">
    <location>
        <begin position="7"/>
        <end position="29"/>
    </location>
</feature>
<organism evidence="2 3">
    <name type="scientific">Pseudomonas chlororaphis</name>
    <dbReference type="NCBI Taxonomy" id="587753"/>
    <lineage>
        <taxon>Bacteria</taxon>
        <taxon>Pseudomonadati</taxon>
        <taxon>Pseudomonadota</taxon>
        <taxon>Gammaproteobacteria</taxon>
        <taxon>Pseudomonadales</taxon>
        <taxon>Pseudomonadaceae</taxon>
        <taxon>Pseudomonas</taxon>
    </lineage>
</organism>
<sequence length="39" mass="4401">MPLDTELLLPLINAFLSGMSANTFMLSGIEEVDRRLYTQ</sequence>
<reference evidence="2 3" key="1">
    <citation type="submission" date="2018-12" db="EMBL/GenBank/DDBJ databases">
        <authorList>
            <consortium name="Pathogen Informatics"/>
        </authorList>
    </citation>
    <scope>NUCLEOTIDE SEQUENCE [LARGE SCALE GENOMIC DNA]</scope>
    <source>
        <strain evidence="2 3">NCTC7357</strain>
    </source>
</reference>
<evidence type="ECO:0000313" key="2">
    <source>
        <dbReference type="EMBL" id="VEF72461.1"/>
    </source>
</evidence>
<accession>A0AAX3FQJ6</accession>
<keyword evidence="1" id="KW-0472">Membrane</keyword>
<name>A0AAX3FQJ6_9PSED</name>
<keyword evidence="1" id="KW-0812">Transmembrane</keyword>
<proteinExistence type="predicted"/>
<dbReference type="AlphaFoldDB" id="A0AAX3FQJ6"/>
<gene>
    <name evidence="2" type="ORF">NCTC7357_00696</name>
</gene>
<dbReference type="EMBL" id="LR134334">
    <property type="protein sequence ID" value="VEF72461.1"/>
    <property type="molecule type" value="Genomic_DNA"/>
</dbReference>
<evidence type="ECO:0000256" key="1">
    <source>
        <dbReference type="SAM" id="Phobius"/>
    </source>
</evidence>
<dbReference type="Proteomes" id="UP000277437">
    <property type="component" value="Chromosome"/>
</dbReference>
<evidence type="ECO:0000313" key="3">
    <source>
        <dbReference type="Proteomes" id="UP000277437"/>
    </source>
</evidence>
<keyword evidence="1" id="KW-1133">Transmembrane helix</keyword>
<protein>
    <submittedName>
        <fullName evidence="2">Uncharacterized protein</fullName>
    </submittedName>
</protein>